<comment type="caution">
    <text evidence="2">The sequence shown here is derived from an EMBL/GenBank/DDBJ whole genome shotgun (WGS) entry which is preliminary data.</text>
</comment>
<gene>
    <name evidence="2" type="ORF">EHS25_002609</name>
</gene>
<protein>
    <submittedName>
        <fullName evidence="2">Uncharacterized protein</fullName>
    </submittedName>
</protein>
<dbReference type="OrthoDB" id="10500099at2759"/>
<reference evidence="2 3" key="1">
    <citation type="submission" date="2018-11" db="EMBL/GenBank/DDBJ databases">
        <title>Genome sequence of Saitozyma podzolica DSM 27192.</title>
        <authorList>
            <person name="Aliyu H."/>
            <person name="Gorte O."/>
            <person name="Ochsenreither K."/>
        </authorList>
    </citation>
    <scope>NUCLEOTIDE SEQUENCE [LARGE SCALE GENOMIC DNA]</scope>
    <source>
        <strain evidence="2 3">DSM 27192</strain>
    </source>
</reference>
<evidence type="ECO:0000313" key="2">
    <source>
        <dbReference type="EMBL" id="RSH88947.1"/>
    </source>
</evidence>
<evidence type="ECO:0000313" key="3">
    <source>
        <dbReference type="Proteomes" id="UP000279259"/>
    </source>
</evidence>
<dbReference type="EMBL" id="RSCD01000015">
    <property type="protein sequence ID" value="RSH88947.1"/>
    <property type="molecule type" value="Genomic_DNA"/>
</dbReference>
<keyword evidence="3" id="KW-1185">Reference proteome</keyword>
<accession>A0A427YDA7</accession>
<evidence type="ECO:0000256" key="1">
    <source>
        <dbReference type="SAM" id="MobiDB-lite"/>
    </source>
</evidence>
<dbReference type="Proteomes" id="UP000279259">
    <property type="component" value="Unassembled WGS sequence"/>
</dbReference>
<name>A0A427YDA7_9TREE</name>
<sequence>MAQSPKKESQDPLIGQSGVGQEPVGQKTDKEQRDGGATAASGTASGGLGGAVKSAQAAADALGEGGLSRKDVETGNAAQ</sequence>
<proteinExistence type="predicted"/>
<organism evidence="2 3">
    <name type="scientific">Saitozyma podzolica</name>
    <dbReference type="NCBI Taxonomy" id="1890683"/>
    <lineage>
        <taxon>Eukaryota</taxon>
        <taxon>Fungi</taxon>
        <taxon>Dikarya</taxon>
        <taxon>Basidiomycota</taxon>
        <taxon>Agaricomycotina</taxon>
        <taxon>Tremellomycetes</taxon>
        <taxon>Tremellales</taxon>
        <taxon>Trimorphomycetaceae</taxon>
        <taxon>Saitozyma</taxon>
    </lineage>
</organism>
<feature type="compositionally biased region" description="Basic and acidic residues" evidence="1">
    <location>
        <begin position="1"/>
        <end position="10"/>
    </location>
</feature>
<feature type="region of interest" description="Disordered" evidence="1">
    <location>
        <begin position="1"/>
        <end position="79"/>
    </location>
</feature>
<dbReference type="AlphaFoldDB" id="A0A427YDA7"/>